<organism evidence="3 4">
    <name type="scientific">Astrephomene gubernaculifera</name>
    <dbReference type="NCBI Taxonomy" id="47775"/>
    <lineage>
        <taxon>Eukaryota</taxon>
        <taxon>Viridiplantae</taxon>
        <taxon>Chlorophyta</taxon>
        <taxon>core chlorophytes</taxon>
        <taxon>Chlorophyceae</taxon>
        <taxon>CS clade</taxon>
        <taxon>Chlamydomonadales</taxon>
        <taxon>Astrephomenaceae</taxon>
        <taxon>Astrephomene</taxon>
    </lineage>
</organism>
<feature type="coiled-coil region" evidence="1">
    <location>
        <begin position="917"/>
        <end position="944"/>
    </location>
</feature>
<feature type="region of interest" description="Disordered" evidence="2">
    <location>
        <begin position="877"/>
        <end position="914"/>
    </location>
</feature>
<proteinExistence type="predicted"/>
<dbReference type="EMBL" id="BMAR01000020">
    <property type="protein sequence ID" value="GFR47834.1"/>
    <property type="molecule type" value="Genomic_DNA"/>
</dbReference>
<feature type="compositionally biased region" description="Low complexity" evidence="2">
    <location>
        <begin position="437"/>
        <end position="449"/>
    </location>
</feature>
<gene>
    <name evidence="3" type="ORF">Agub_g9612</name>
</gene>
<dbReference type="AlphaFoldDB" id="A0AAD3DTH4"/>
<reference evidence="3 4" key="1">
    <citation type="journal article" date="2021" name="Sci. Rep.">
        <title>Genome sequencing of the multicellular alga Astrephomene provides insights into convergent evolution of germ-soma differentiation.</title>
        <authorList>
            <person name="Yamashita S."/>
            <person name="Yamamoto K."/>
            <person name="Matsuzaki R."/>
            <person name="Suzuki S."/>
            <person name="Yamaguchi H."/>
            <person name="Hirooka S."/>
            <person name="Minakuchi Y."/>
            <person name="Miyagishima S."/>
            <person name="Kawachi M."/>
            <person name="Toyoda A."/>
            <person name="Nozaki H."/>
        </authorList>
    </citation>
    <scope>NUCLEOTIDE SEQUENCE [LARGE SCALE GENOMIC DNA]</scope>
    <source>
        <strain evidence="3 4">NIES-4017</strain>
    </source>
</reference>
<feature type="region of interest" description="Disordered" evidence="2">
    <location>
        <begin position="278"/>
        <end position="308"/>
    </location>
</feature>
<feature type="coiled-coil region" evidence="1">
    <location>
        <begin position="21"/>
        <end position="116"/>
    </location>
</feature>
<dbReference type="Proteomes" id="UP001054857">
    <property type="component" value="Unassembled WGS sequence"/>
</dbReference>
<feature type="coiled-coil region" evidence="1">
    <location>
        <begin position="141"/>
        <end position="175"/>
    </location>
</feature>
<feature type="compositionally biased region" description="Low complexity" evidence="2">
    <location>
        <begin position="893"/>
        <end position="903"/>
    </location>
</feature>
<comment type="caution">
    <text evidence="3">The sequence shown here is derived from an EMBL/GenBank/DDBJ whole genome shotgun (WGS) entry which is preliminary data.</text>
</comment>
<feature type="compositionally biased region" description="Gly residues" evidence="2">
    <location>
        <begin position="296"/>
        <end position="305"/>
    </location>
</feature>
<feature type="non-terminal residue" evidence="3">
    <location>
        <position position="949"/>
    </location>
</feature>
<dbReference type="PANTHER" id="PTHR23159:SF31">
    <property type="entry name" value="CENTROSOME-ASSOCIATED PROTEIN CEP250 ISOFORM X1"/>
    <property type="match status" value="1"/>
</dbReference>
<dbReference type="PANTHER" id="PTHR23159">
    <property type="entry name" value="CENTROSOMAL PROTEIN 2"/>
    <property type="match status" value="1"/>
</dbReference>
<evidence type="ECO:0000256" key="2">
    <source>
        <dbReference type="SAM" id="MobiDB-lite"/>
    </source>
</evidence>
<evidence type="ECO:0000313" key="3">
    <source>
        <dbReference type="EMBL" id="GFR47834.1"/>
    </source>
</evidence>
<keyword evidence="4" id="KW-1185">Reference proteome</keyword>
<evidence type="ECO:0000256" key="1">
    <source>
        <dbReference type="SAM" id="Coils"/>
    </source>
</evidence>
<feature type="coiled-coil region" evidence="1">
    <location>
        <begin position="506"/>
        <end position="592"/>
    </location>
</feature>
<protein>
    <submittedName>
        <fullName evidence="3">Uncharacterized protein</fullName>
    </submittedName>
</protein>
<sequence length="949" mass="97522">AALRSAQSSVQASRWSSLTRLVRYQSALKQLQADLEARQAEWEREKAVLQATAHDAARRAEALAAELEGLQRQMSELQVAGEMERQQLAARHVTHIKDMQERIEQERQAMATEAAARAEAAAAASQNAAEAVAASRLAALEAEYGQRLEQLEADRAALAQEIQMMQAQFSQYQTQKAAEVSSLEQRLRGCIETGAVGVCPVRRAAASCGDHAPDCPSPGSSEAACHRPHGGGNLRNCKSLRRQHACSGSRAARRRKGACPGAAAAPQPTCTFVPTLFPPLPTQPASDGATNPRAAGGPGGSGGPGAVQLTPSQLVALARGSEALEAAQREVAFERSLRGRVEAQVGLLRGALARVRGKLKAVSDQLDAARASAVPPEEHRQLQAELSACREQLKSCRAESARRQKALQVLQGMAIGPSGAAFDPHDSAAAMRGRVNRPGSAAAAGSAAPGRPPLAPPHAGGMMGSPYDGADMHGAPGRFAAGRDDDPLPAALEAAAAGARATAAALEAERAAREAVEGKLREAKSALERKTALAKDLKRRVDDLSAALQRRTSAASEDAAAESRLRSLTATLTRKEALVKELRERLEAVQASVSASSAAAEARSSEELDAAKRASARLRTELAKRDVTIHAALNDLEKERTILSGTVKQLEDVTRRETALRRQASSAAAVLRGRARELLEALRALSRVLLQAVAAMDVASERLHRAGCVPTPGAGARRPVGAAAAAAAAAAAGAGGGSSGAAQRGSGAGGGGGGGIMSAHDISQLTSLSIEDVRHLLGPEDAPGSRGGYYPLSHGATGGGAAVAASLEAAQRVGDLLSVIEVSLAAAADMAVPLGQDHTGGFPDDVSSADGELLRDQLLAAVAAAADPAAAAAAVLSSRSSRSGRSQTQGPDASRAATARRASGMGPAAAPADPWDIRTLQALVEEAQAEAQRAEGGLAAALQSVGVLG</sequence>
<evidence type="ECO:0000313" key="4">
    <source>
        <dbReference type="Proteomes" id="UP001054857"/>
    </source>
</evidence>
<name>A0AAD3DTH4_9CHLO</name>
<feature type="region of interest" description="Disordered" evidence="2">
    <location>
        <begin position="435"/>
        <end position="486"/>
    </location>
</feature>
<accession>A0AAD3DTH4</accession>
<keyword evidence="1" id="KW-0175">Coiled coil</keyword>